<dbReference type="GeneID" id="91153170"/>
<accession>A0ABV2MJN0</accession>
<protein>
    <submittedName>
        <fullName evidence="1">Uncharacterized protein</fullName>
    </submittedName>
</protein>
<dbReference type="RefSeq" id="WP_246735428.1">
    <property type="nucleotide sequence ID" value="NZ_CP071605.1"/>
</dbReference>
<organism evidence="1 2">
    <name type="scientific">Rhizobium binae</name>
    <dbReference type="NCBI Taxonomy" id="1138190"/>
    <lineage>
        <taxon>Bacteria</taxon>
        <taxon>Pseudomonadati</taxon>
        <taxon>Pseudomonadota</taxon>
        <taxon>Alphaproteobacteria</taxon>
        <taxon>Hyphomicrobiales</taxon>
        <taxon>Rhizobiaceae</taxon>
        <taxon>Rhizobium/Agrobacterium group</taxon>
        <taxon>Rhizobium</taxon>
    </lineage>
</organism>
<sequence length="240" mass="25148">MILTGNSADIHGGFPQTDTAAGFQMPVEGCHKLVSPFRVSVSEHDSQILCSAAIQLFNDGKTNVDDLVAGLIEMFPAPDLLKSNAPTVPAGWRYSCYSGCVSQGNRVYFNAFSTSKRRCAMANAKIPKKIAGYKVPKGVRKNSILKTLLASPTGRDILGKALIAGAGAAAAVLIEDSDDIAGAAKSGTRKGTKALGLIGRAFHSATDAAVDVVRDAASSALPKKIRKRAEENPRKGVAVH</sequence>
<keyword evidence="2" id="KW-1185">Reference proteome</keyword>
<gene>
    <name evidence="1" type="ORF">ABID08_004028</name>
</gene>
<reference evidence="1 2" key="1">
    <citation type="submission" date="2024-06" db="EMBL/GenBank/DDBJ databases">
        <title>Genomic Encyclopedia of Type Strains, Phase IV (KMG-IV): sequencing the most valuable type-strain genomes for metagenomic binning, comparative biology and taxonomic classification.</title>
        <authorList>
            <person name="Goeker M."/>
        </authorList>
    </citation>
    <scope>NUCLEOTIDE SEQUENCE [LARGE SCALE GENOMIC DNA]</scope>
    <source>
        <strain evidence="1 2">DSM 29288</strain>
    </source>
</reference>
<evidence type="ECO:0000313" key="2">
    <source>
        <dbReference type="Proteomes" id="UP001549077"/>
    </source>
</evidence>
<name>A0ABV2MJN0_9HYPH</name>
<proteinExistence type="predicted"/>
<dbReference type="Proteomes" id="UP001549077">
    <property type="component" value="Unassembled WGS sequence"/>
</dbReference>
<dbReference type="EMBL" id="JBEPMY010000012">
    <property type="protein sequence ID" value="MET3756650.1"/>
    <property type="molecule type" value="Genomic_DNA"/>
</dbReference>
<comment type="caution">
    <text evidence="1">The sequence shown here is derived from an EMBL/GenBank/DDBJ whole genome shotgun (WGS) entry which is preliminary data.</text>
</comment>
<evidence type="ECO:0000313" key="1">
    <source>
        <dbReference type="EMBL" id="MET3756650.1"/>
    </source>
</evidence>